<dbReference type="EMBL" id="JANPWB010000004">
    <property type="protein sequence ID" value="KAJ1194612.1"/>
    <property type="molecule type" value="Genomic_DNA"/>
</dbReference>
<protein>
    <submittedName>
        <fullName evidence="2">Uncharacterized protein</fullName>
    </submittedName>
</protein>
<name>A0AAV7V3U0_PLEWA</name>
<reference evidence="2" key="1">
    <citation type="journal article" date="2022" name="bioRxiv">
        <title>Sequencing and chromosome-scale assembly of the giantPleurodeles waltlgenome.</title>
        <authorList>
            <person name="Brown T."/>
            <person name="Elewa A."/>
            <person name="Iarovenko S."/>
            <person name="Subramanian E."/>
            <person name="Araus A.J."/>
            <person name="Petzold A."/>
            <person name="Susuki M."/>
            <person name="Suzuki K.-i.T."/>
            <person name="Hayashi T."/>
            <person name="Toyoda A."/>
            <person name="Oliveira C."/>
            <person name="Osipova E."/>
            <person name="Leigh N.D."/>
            <person name="Simon A."/>
            <person name="Yun M.H."/>
        </authorList>
    </citation>
    <scope>NUCLEOTIDE SEQUENCE</scope>
    <source>
        <strain evidence="2">20211129_DDA</strain>
        <tissue evidence="2">Liver</tissue>
    </source>
</reference>
<dbReference type="AlphaFoldDB" id="A0AAV7V3U0"/>
<organism evidence="2 3">
    <name type="scientific">Pleurodeles waltl</name>
    <name type="common">Iberian ribbed newt</name>
    <dbReference type="NCBI Taxonomy" id="8319"/>
    <lineage>
        <taxon>Eukaryota</taxon>
        <taxon>Metazoa</taxon>
        <taxon>Chordata</taxon>
        <taxon>Craniata</taxon>
        <taxon>Vertebrata</taxon>
        <taxon>Euteleostomi</taxon>
        <taxon>Amphibia</taxon>
        <taxon>Batrachia</taxon>
        <taxon>Caudata</taxon>
        <taxon>Salamandroidea</taxon>
        <taxon>Salamandridae</taxon>
        <taxon>Pleurodelinae</taxon>
        <taxon>Pleurodeles</taxon>
    </lineage>
</organism>
<keyword evidence="3" id="KW-1185">Reference proteome</keyword>
<feature type="region of interest" description="Disordered" evidence="1">
    <location>
        <begin position="41"/>
        <end position="64"/>
    </location>
</feature>
<accession>A0AAV7V3U0</accession>
<sequence>MYGRALTPFQDGGAVRRAPEGPLRLGRAGCAQYTLTAKPRLENPIKAGRGGGRARLSQPTPPGFPCCKPSPGVRVCQGVPGRRLACSWYLGALPSRQQAP</sequence>
<gene>
    <name evidence="2" type="ORF">NDU88_003900</name>
</gene>
<evidence type="ECO:0000313" key="3">
    <source>
        <dbReference type="Proteomes" id="UP001066276"/>
    </source>
</evidence>
<proteinExistence type="predicted"/>
<evidence type="ECO:0000256" key="1">
    <source>
        <dbReference type="SAM" id="MobiDB-lite"/>
    </source>
</evidence>
<evidence type="ECO:0000313" key="2">
    <source>
        <dbReference type="EMBL" id="KAJ1194612.1"/>
    </source>
</evidence>
<dbReference type="Proteomes" id="UP001066276">
    <property type="component" value="Chromosome 2_2"/>
</dbReference>
<comment type="caution">
    <text evidence="2">The sequence shown here is derived from an EMBL/GenBank/DDBJ whole genome shotgun (WGS) entry which is preliminary data.</text>
</comment>
<feature type="region of interest" description="Disordered" evidence="1">
    <location>
        <begin position="1"/>
        <end position="21"/>
    </location>
</feature>